<proteinExistence type="predicted"/>
<evidence type="ECO:0000313" key="1">
    <source>
        <dbReference type="EMBL" id="CAF0853200.1"/>
    </source>
</evidence>
<comment type="caution">
    <text evidence="1">The sequence shown here is derived from an EMBL/GenBank/DDBJ whole genome shotgun (WGS) entry which is preliminary data.</text>
</comment>
<keyword evidence="3" id="KW-1185">Reference proteome</keyword>
<dbReference type="Pfam" id="PF00480">
    <property type="entry name" value="ROK"/>
    <property type="match status" value="1"/>
</dbReference>
<dbReference type="SUPFAM" id="SSF51182">
    <property type="entry name" value="RmlC-like cupins"/>
    <property type="match status" value="1"/>
</dbReference>
<dbReference type="PANTHER" id="PTHR18964:SF149">
    <property type="entry name" value="BIFUNCTIONAL UDP-N-ACETYLGLUCOSAMINE 2-EPIMERASE_N-ACETYLMANNOSAMINE KINASE"/>
    <property type="match status" value="1"/>
</dbReference>
<dbReference type="InterPro" id="IPR011051">
    <property type="entry name" value="RmlC_Cupin_sf"/>
</dbReference>
<evidence type="ECO:0008006" key="4">
    <source>
        <dbReference type="Google" id="ProtNLM"/>
    </source>
</evidence>
<protein>
    <recommendedName>
        <fullName evidence="4">ROK family protein</fullName>
    </recommendedName>
</protein>
<name>A0A813WGK3_9BILA</name>
<dbReference type="Proteomes" id="UP000663829">
    <property type="component" value="Unassembled WGS sequence"/>
</dbReference>
<evidence type="ECO:0000313" key="3">
    <source>
        <dbReference type="Proteomes" id="UP000663829"/>
    </source>
</evidence>
<dbReference type="CDD" id="cd07010">
    <property type="entry name" value="cupin_PMI_type_I_N_bac"/>
    <property type="match status" value="1"/>
</dbReference>
<dbReference type="Gene3D" id="3.30.420.40">
    <property type="match status" value="3"/>
</dbReference>
<organism evidence="1 3">
    <name type="scientific">Didymodactylos carnosus</name>
    <dbReference type="NCBI Taxonomy" id="1234261"/>
    <lineage>
        <taxon>Eukaryota</taxon>
        <taxon>Metazoa</taxon>
        <taxon>Spiralia</taxon>
        <taxon>Gnathifera</taxon>
        <taxon>Rotifera</taxon>
        <taxon>Eurotatoria</taxon>
        <taxon>Bdelloidea</taxon>
        <taxon>Philodinida</taxon>
        <taxon>Philodinidae</taxon>
        <taxon>Didymodactylos</taxon>
    </lineage>
</organism>
<dbReference type="InterPro" id="IPR000600">
    <property type="entry name" value="ROK"/>
</dbReference>
<dbReference type="EMBL" id="CAJNOQ010000941">
    <property type="protein sequence ID" value="CAF0853200.1"/>
    <property type="molecule type" value="Genomic_DNA"/>
</dbReference>
<dbReference type="Proteomes" id="UP000681722">
    <property type="component" value="Unassembled WGS sequence"/>
</dbReference>
<dbReference type="OrthoDB" id="9996183at2759"/>
<dbReference type="CDD" id="cd23763">
    <property type="entry name" value="ASKHA_ATPase_ROK"/>
    <property type="match status" value="1"/>
</dbReference>
<dbReference type="AlphaFoldDB" id="A0A813WGK3"/>
<reference evidence="1" key="1">
    <citation type="submission" date="2021-02" db="EMBL/GenBank/DDBJ databases">
        <authorList>
            <person name="Nowell W R."/>
        </authorList>
    </citation>
    <scope>NUCLEOTIDE SEQUENCE</scope>
</reference>
<sequence>MRRSAIGLDIGGEHVTAALVDIETLQIYNDTIYSHFIDSQANDPRLVIKSWIDCIHDLLNDYIASYDQSSIKYDIVGIGIGLPVPLDYKNGISLIKNLYKYESFYGINLTMAIKHALKELISDVLTNVVTSSTSITDSETTKYYTAPTSFECLTPSSSILSQTDDKVGLLKHRQSILSSDTSLYGQSIDACGEIGFPRKDPIPNTTLTSTDEIKPSKTFIEQLSNYFHMTDDEKLKHKRQSNIKRSPSSTPHSIQNKSILSGIIENLYNVPIVFVNDAISFALGQAQHGYGQGYQKIIALTLGVSFGSAFIQEGNIIVEDGDDVPEDGALGHCSYRNGIADDYFSIRGLLNLYESLIPQQSRHNSILSTLSDETISTLPTILDVDNSDLDESNYHSPKIIDNGLLTPSNGLVNDSTTPLENGTHSINKTVNDILNTMNKKINGTKRQLNGYILTQLAIHGDEYAQMAFQLFGQYLGDFLRIYVDKFQPNMIIIGGGLALASYLFEDKLIEALGNVNVEIKFCLSHEFSSCIGSVYHWIKNYKEQEIPKNPRQTAQYLLPVVKTNDETTMTYDIYPTHLIPDGEIYVGYKTLCDKIFELLDQSQMILIDGYVGTFFDEFATAINEYSIQRKSQMILFYDTKTFLLNDDKKRQYYLGDNKSIFGRLCTDKFEDFIDDDNFQYLKQSLSYPCIVIGPGASLIDKESPLIYIDLPKNELYYRVQAQRATSYLKPLEINNNNNNNNNQLSTNDDDCDLTKTMYEKKCLYYLDYPVFNQLKKEITSRIDLFVDGQRPECPLWFFGEQFRLTLEYLITRPIRVRPWFELEPWGGQWIKQTCEGISKKVKNYGRSYEMITNENGIILCDKNKHLLEISWDFLYNTQTTSILGNDEHIDLFQQQFPIRFNFLDTIDGENLSIQCHPNLDYIRTNFGEIYTQDETYYILDTKHNDQEQSYVYIGFENDQQTFIESFENDLKQSQQNQIEINIDKYIKKIKSNKHDFFLIPNETIHALGKNNIILEISTTPYIYTFKLYDWLRKSLDDYLYPLNIVHGLKNINYTQKFESLICQPEYIEHQNNHHYEIEYLKTHKLHFYDIHRITIDTEEIIEIQTENRFHLCMLVEGDAIEIIYNNQIFIYNYAETFLIPASIKTYSIRKIKRKTSTLLETIKNENNDIPIVYVNDEKSDNNDFNHNKKWILLKTFLKWNCDNLLV</sequence>
<dbReference type="Gene3D" id="2.60.120.10">
    <property type="entry name" value="Jelly Rolls"/>
    <property type="match status" value="2"/>
</dbReference>
<dbReference type="SUPFAM" id="SSF53067">
    <property type="entry name" value="Actin-like ATPase domain"/>
    <property type="match status" value="1"/>
</dbReference>
<accession>A0A813WGK3</accession>
<gene>
    <name evidence="1" type="ORF">GPM918_LOCUS6185</name>
    <name evidence="2" type="ORF">SRO942_LOCUS6185</name>
</gene>
<dbReference type="InterPro" id="IPR014710">
    <property type="entry name" value="RmlC-like_jellyroll"/>
</dbReference>
<dbReference type="PANTHER" id="PTHR18964">
    <property type="entry name" value="ROK (REPRESSOR, ORF, KINASE) FAMILY"/>
    <property type="match status" value="1"/>
</dbReference>
<dbReference type="EMBL" id="CAJOBC010000941">
    <property type="protein sequence ID" value="CAF3640899.1"/>
    <property type="molecule type" value="Genomic_DNA"/>
</dbReference>
<dbReference type="InterPro" id="IPR043129">
    <property type="entry name" value="ATPase_NBD"/>
</dbReference>
<evidence type="ECO:0000313" key="2">
    <source>
        <dbReference type="EMBL" id="CAF3640899.1"/>
    </source>
</evidence>